<proteinExistence type="predicted"/>
<feature type="chain" id="PRO_5022117102" evidence="2">
    <location>
        <begin position="24"/>
        <end position="127"/>
    </location>
</feature>
<evidence type="ECO:0000313" key="3">
    <source>
        <dbReference type="EMBL" id="TRY66993.1"/>
    </source>
</evidence>
<organism evidence="3 4">
    <name type="scientific">Tigriopus californicus</name>
    <name type="common">Marine copepod</name>
    <dbReference type="NCBI Taxonomy" id="6832"/>
    <lineage>
        <taxon>Eukaryota</taxon>
        <taxon>Metazoa</taxon>
        <taxon>Ecdysozoa</taxon>
        <taxon>Arthropoda</taxon>
        <taxon>Crustacea</taxon>
        <taxon>Multicrustacea</taxon>
        <taxon>Hexanauplia</taxon>
        <taxon>Copepoda</taxon>
        <taxon>Harpacticoida</taxon>
        <taxon>Harpacticidae</taxon>
        <taxon>Tigriopus</taxon>
    </lineage>
</organism>
<evidence type="ECO:0000256" key="2">
    <source>
        <dbReference type="SAM" id="SignalP"/>
    </source>
</evidence>
<feature type="compositionally biased region" description="Basic and acidic residues" evidence="1">
    <location>
        <begin position="101"/>
        <end position="110"/>
    </location>
</feature>
<accession>A0A553NNG2</accession>
<dbReference type="AlphaFoldDB" id="A0A553NNG2"/>
<feature type="signal peptide" evidence="2">
    <location>
        <begin position="1"/>
        <end position="23"/>
    </location>
</feature>
<dbReference type="Proteomes" id="UP000318571">
    <property type="component" value="Chromosome 4"/>
</dbReference>
<name>A0A553NNG2_TIGCA</name>
<comment type="caution">
    <text evidence="3">The sequence shown here is derived from an EMBL/GenBank/DDBJ whole genome shotgun (WGS) entry which is preliminary data.</text>
</comment>
<protein>
    <submittedName>
        <fullName evidence="3">Uncharacterized protein</fullName>
    </submittedName>
</protein>
<feature type="compositionally biased region" description="Polar residues" evidence="1">
    <location>
        <begin position="87"/>
        <end position="100"/>
    </location>
</feature>
<feature type="region of interest" description="Disordered" evidence="1">
    <location>
        <begin position="77"/>
        <end position="112"/>
    </location>
</feature>
<reference evidence="3 4" key="1">
    <citation type="journal article" date="2018" name="Nat. Ecol. Evol.">
        <title>Genomic signatures of mitonuclear coevolution across populations of Tigriopus californicus.</title>
        <authorList>
            <person name="Barreto F.S."/>
            <person name="Watson E.T."/>
            <person name="Lima T.G."/>
            <person name="Willett C.S."/>
            <person name="Edmands S."/>
            <person name="Li W."/>
            <person name="Burton R.S."/>
        </authorList>
    </citation>
    <scope>NUCLEOTIDE SEQUENCE [LARGE SCALE GENOMIC DNA]</scope>
    <source>
        <strain evidence="3 4">San Diego</strain>
    </source>
</reference>
<dbReference type="EMBL" id="VCGU01000011">
    <property type="protein sequence ID" value="TRY66993.1"/>
    <property type="molecule type" value="Genomic_DNA"/>
</dbReference>
<evidence type="ECO:0000256" key="1">
    <source>
        <dbReference type="SAM" id="MobiDB-lite"/>
    </source>
</evidence>
<keyword evidence="4" id="KW-1185">Reference proteome</keyword>
<keyword evidence="2" id="KW-0732">Signal</keyword>
<evidence type="ECO:0000313" key="4">
    <source>
        <dbReference type="Proteomes" id="UP000318571"/>
    </source>
</evidence>
<gene>
    <name evidence="3" type="ORF">TCAL_11765</name>
</gene>
<sequence length="127" mass="14472">MGKCFGIALIVVMVAIQAAMVSARLAPDVAQNCFQIGTMEDPHHADVFRRFARCISETVRHMAGDFQRRELTRATKNAVIATRGRRQQQNYGSETRSQQNEPRKNQREDTILPSQRFVAQYLSSLFQ</sequence>